<gene>
    <name evidence="4" type="ORF">PG996_008801</name>
</gene>
<dbReference type="EMBL" id="JAQQWM010000005">
    <property type="protein sequence ID" value="KAK8064149.1"/>
    <property type="molecule type" value="Genomic_DNA"/>
</dbReference>
<dbReference type="PROSITE" id="PS50157">
    <property type="entry name" value="ZINC_FINGER_C2H2_2"/>
    <property type="match status" value="2"/>
</dbReference>
<dbReference type="InterPro" id="IPR013087">
    <property type="entry name" value="Znf_C2H2_type"/>
</dbReference>
<name>A0ABR1UYY5_9PEZI</name>
<protein>
    <recommendedName>
        <fullName evidence="3">C2H2-type domain-containing protein</fullName>
    </recommendedName>
</protein>
<reference evidence="4 5" key="1">
    <citation type="submission" date="2023-01" db="EMBL/GenBank/DDBJ databases">
        <title>Analysis of 21 Apiospora genomes using comparative genomics revels a genus with tremendous synthesis potential of carbohydrate active enzymes and secondary metabolites.</title>
        <authorList>
            <person name="Sorensen T."/>
        </authorList>
    </citation>
    <scope>NUCLEOTIDE SEQUENCE [LARGE SCALE GENOMIC DNA]</scope>
    <source>
        <strain evidence="4 5">CBS 83171</strain>
    </source>
</reference>
<feature type="domain" description="C2H2-type" evidence="3">
    <location>
        <begin position="191"/>
        <end position="215"/>
    </location>
</feature>
<sequence length="215" mass="24364">MAYNYNEAETSDDADWEGDGGMGNERYGIYSDIGPTPTDGGESIDPSLIMQTSPSSMYPPVVTNYDNYDNYDEQNAMGSDAQAPTNGGRYKFPELDPPSVENYPKERNGDYLCNRYTPKGELCGKAIREKHRLKKHLRGHDKPVYCPYYGEGPGNCIKGRGAEQKDVRRHVIAAHPDWAKQYGIKEEDEVFACSCEKEFTREDNLKRHQKKHGHN</sequence>
<accession>A0ABR1UYY5</accession>
<evidence type="ECO:0000256" key="2">
    <source>
        <dbReference type="SAM" id="MobiDB-lite"/>
    </source>
</evidence>
<feature type="compositionally biased region" description="Acidic residues" evidence="2">
    <location>
        <begin position="9"/>
        <end position="18"/>
    </location>
</feature>
<organism evidence="4 5">
    <name type="scientific">Apiospora saccharicola</name>
    <dbReference type="NCBI Taxonomy" id="335842"/>
    <lineage>
        <taxon>Eukaryota</taxon>
        <taxon>Fungi</taxon>
        <taxon>Dikarya</taxon>
        <taxon>Ascomycota</taxon>
        <taxon>Pezizomycotina</taxon>
        <taxon>Sordariomycetes</taxon>
        <taxon>Xylariomycetidae</taxon>
        <taxon>Amphisphaeriales</taxon>
        <taxon>Apiosporaceae</taxon>
        <taxon>Apiospora</taxon>
    </lineage>
</organism>
<dbReference type="Proteomes" id="UP001446871">
    <property type="component" value="Unassembled WGS sequence"/>
</dbReference>
<evidence type="ECO:0000313" key="5">
    <source>
        <dbReference type="Proteomes" id="UP001446871"/>
    </source>
</evidence>
<evidence type="ECO:0000313" key="4">
    <source>
        <dbReference type="EMBL" id="KAK8064149.1"/>
    </source>
</evidence>
<feature type="region of interest" description="Disordered" evidence="2">
    <location>
        <begin position="1"/>
        <end position="41"/>
    </location>
</feature>
<evidence type="ECO:0000259" key="3">
    <source>
        <dbReference type="PROSITE" id="PS50157"/>
    </source>
</evidence>
<dbReference type="Gene3D" id="3.30.160.60">
    <property type="entry name" value="Classic Zinc Finger"/>
    <property type="match status" value="1"/>
</dbReference>
<feature type="domain" description="C2H2-type" evidence="3">
    <location>
        <begin position="111"/>
        <end position="140"/>
    </location>
</feature>
<keyword evidence="1" id="KW-0863">Zinc-finger</keyword>
<keyword evidence="1" id="KW-0479">Metal-binding</keyword>
<keyword evidence="1" id="KW-0862">Zinc</keyword>
<proteinExistence type="predicted"/>
<comment type="caution">
    <text evidence="4">The sequence shown here is derived from an EMBL/GenBank/DDBJ whole genome shotgun (WGS) entry which is preliminary data.</text>
</comment>
<keyword evidence="5" id="KW-1185">Reference proteome</keyword>
<evidence type="ECO:0000256" key="1">
    <source>
        <dbReference type="PROSITE-ProRule" id="PRU00042"/>
    </source>
</evidence>